<dbReference type="Pfam" id="PF12719">
    <property type="entry name" value="Cnd3"/>
    <property type="match status" value="1"/>
</dbReference>
<dbReference type="InterPro" id="IPR011989">
    <property type="entry name" value="ARM-like"/>
</dbReference>
<dbReference type="SUPFAM" id="SSF48371">
    <property type="entry name" value="ARM repeat"/>
    <property type="match status" value="1"/>
</dbReference>
<keyword evidence="3" id="KW-0158">Chromosome</keyword>
<dbReference type="GO" id="GO:0000793">
    <property type="term" value="C:condensed chromosome"/>
    <property type="evidence" value="ECO:0007669"/>
    <property type="project" value="TreeGrafter"/>
</dbReference>
<feature type="domain" description="Nuclear condensin complex subunit 3 C-terminal" evidence="9">
    <location>
        <begin position="589"/>
        <end position="878"/>
    </location>
</feature>
<evidence type="ECO:0000256" key="5">
    <source>
        <dbReference type="ARBA" id="ARBA00022776"/>
    </source>
</evidence>
<evidence type="ECO:0000313" key="10">
    <source>
        <dbReference type="EMBL" id="KAF9484715.1"/>
    </source>
</evidence>
<comment type="subcellular location">
    <subcellularLocation>
        <location evidence="1">Chromosome</location>
    </subcellularLocation>
</comment>
<dbReference type="PANTHER" id="PTHR14418">
    <property type="entry name" value="CONDENSIN COMPLEX SUBUNIT 3-RELATED"/>
    <property type="match status" value="1"/>
</dbReference>
<comment type="caution">
    <text evidence="10">The sequence shown here is derived from an EMBL/GenBank/DDBJ whole genome shotgun (WGS) entry which is preliminary data.</text>
</comment>
<dbReference type="GO" id="GO:0007076">
    <property type="term" value="P:mitotic chromosome condensation"/>
    <property type="evidence" value="ECO:0007669"/>
    <property type="project" value="InterPro"/>
</dbReference>
<protein>
    <recommendedName>
        <fullName evidence="9">Nuclear condensin complex subunit 3 C-terminal domain-containing protein</fullName>
    </recommendedName>
</protein>
<dbReference type="InterPro" id="IPR016024">
    <property type="entry name" value="ARM-type_fold"/>
</dbReference>
<evidence type="ECO:0000256" key="8">
    <source>
        <dbReference type="SAM" id="MobiDB-lite"/>
    </source>
</evidence>
<accession>A0A9P5ZD31</accession>
<keyword evidence="11" id="KW-1185">Reference proteome</keyword>
<keyword evidence="7" id="KW-0131">Cell cycle</keyword>
<dbReference type="OrthoDB" id="27187at2759"/>
<keyword evidence="4" id="KW-0132">Cell division</keyword>
<dbReference type="GO" id="GO:0051301">
    <property type="term" value="P:cell division"/>
    <property type="evidence" value="ECO:0007669"/>
    <property type="project" value="UniProtKB-KW"/>
</dbReference>
<evidence type="ECO:0000256" key="7">
    <source>
        <dbReference type="ARBA" id="ARBA00023306"/>
    </source>
</evidence>
<dbReference type="InterPro" id="IPR025977">
    <property type="entry name" value="Cnd3_C"/>
</dbReference>
<evidence type="ECO:0000256" key="1">
    <source>
        <dbReference type="ARBA" id="ARBA00004286"/>
    </source>
</evidence>
<keyword evidence="5" id="KW-0498">Mitosis</keyword>
<reference evidence="10" key="1">
    <citation type="submission" date="2020-11" db="EMBL/GenBank/DDBJ databases">
        <authorList>
            <consortium name="DOE Joint Genome Institute"/>
            <person name="Ahrendt S."/>
            <person name="Riley R."/>
            <person name="Andreopoulos W."/>
            <person name="Labutti K."/>
            <person name="Pangilinan J."/>
            <person name="Ruiz-Duenas F.J."/>
            <person name="Barrasa J.M."/>
            <person name="Sanchez-Garcia M."/>
            <person name="Camarero S."/>
            <person name="Miyauchi S."/>
            <person name="Serrano A."/>
            <person name="Linde D."/>
            <person name="Babiker R."/>
            <person name="Drula E."/>
            <person name="Ayuso-Fernandez I."/>
            <person name="Pacheco R."/>
            <person name="Padilla G."/>
            <person name="Ferreira P."/>
            <person name="Barriuso J."/>
            <person name="Kellner H."/>
            <person name="Castanera R."/>
            <person name="Alfaro M."/>
            <person name="Ramirez L."/>
            <person name="Pisabarro A.G."/>
            <person name="Kuo A."/>
            <person name="Tritt A."/>
            <person name="Lipzen A."/>
            <person name="He G."/>
            <person name="Yan M."/>
            <person name="Ng V."/>
            <person name="Cullen D."/>
            <person name="Martin F."/>
            <person name="Rosso M.-N."/>
            <person name="Henrissat B."/>
            <person name="Hibbett D."/>
            <person name="Martinez A.T."/>
            <person name="Grigoriev I.V."/>
        </authorList>
    </citation>
    <scope>NUCLEOTIDE SEQUENCE</scope>
    <source>
        <strain evidence="10">CIRM-BRFM 674</strain>
    </source>
</reference>
<dbReference type="EMBL" id="MU155141">
    <property type="protein sequence ID" value="KAF9484715.1"/>
    <property type="molecule type" value="Genomic_DNA"/>
</dbReference>
<evidence type="ECO:0000313" key="11">
    <source>
        <dbReference type="Proteomes" id="UP000807469"/>
    </source>
</evidence>
<evidence type="ECO:0000256" key="2">
    <source>
        <dbReference type="ARBA" id="ARBA00006533"/>
    </source>
</evidence>
<proteinExistence type="inferred from homology"/>
<feature type="region of interest" description="Disordered" evidence="8">
    <location>
        <begin position="968"/>
        <end position="1122"/>
    </location>
</feature>
<dbReference type="GO" id="GO:0000796">
    <property type="term" value="C:condensin complex"/>
    <property type="evidence" value="ECO:0007669"/>
    <property type="project" value="InterPro"/>
</dbReference>
<feature type="compositionally biased region" description="Basic residues" evidence="8">
    <location>
        <begin position="998"/>
        <end position="1008"/>
    </location>
</feature>
<gene>
    <name evidence="10" type="ORF">BDN70DRAFT_872249</name>
</gene>
<feature type="compositionally biased region" description="Acidic residues" evidence="8">
    <location>
        <begin position="1105"/>
        <end position="1122"/>
    </location>
</feature>
<dbReference type="AlphaFoldDB" id="A0A9P5ZD31"/>
<keyword evidence="6" id="KW-0226">DNA condensation</keyword>
<evidence type="ECO:0000256" key="4">
    <source>
        <dbReference type="ARBA" id="ARBA00022618"/>
    </source>
</evidence>
<feature type="compositionally biased region" description="Basic and acidic residues" evidence="8">
    <location>
        <begin position="1052"/>
        <end position="1063"/>
    </location>
</feature>
<dbReference type="PANTHER" id="PTHR14418:SF5">
    <property type="entry name" value="CONDENSIN COMPLEX SUBUNIT 3"/>
    <property type="match status" value="1"/>
</dbReference>
<feature type="compositionally biased region" description="Basic and acidic residues" evidence="8">
    <location>
        <begin position="1073"/>
        <end position="1085"/>
    </location>
</feature>
<dbReference type="Gene3D" id="1.25.10.10">
    <property type="entry name" value="Leucine-rich Repeat Variant"/>
    <property type="match status" value="1"/>
</dbReference>
<dbReference type="Proteomes" id="UP000807469">
    <property type="component" value="Unassembled WGS sequence"/>
</dbReference>
<comment type="similarity">
    <text evidence="2">Belongs to the CND3 (condensin subunit 3) family.</text>
</comment>
<name>A0A9P5ZD31_9AGAR</name>
<sequence length="1122" mass="127703">MAQRSLPTPHVMREQFELSISRIFDQVQASLSNHRKNFVALNKVHMEAAAYTEETPRGIKIIGETQFQKVFHSFLLRALPMKKGLPAADRVLKFIGGYIRYMNEKALLERDPEDVEDSDNTPAYRFTRFLLEFLMDGFLAKDKTVRYRVLYTLQGMITHLGAIDEESYNSLRDGLMGRVHDKEVSIRALAATCLSILARSETPSEIEDNMSILDTLIEIMTYDSSPEVRRAVIMNIPLNTRSLPAILERTRDEDQPIRKLVFGQILKNNVLENEDGEENVRRIGPTHPRTLTIAQRELIVKNGMGDRDTVVRKATELLISTWMDSSNVKIEEQDVEIEDQPEELRESGPLALLRLFDLNSDLSVAKIALMSIFTTRPVIFNEAKFSAEYWKDLTPEKAFFARVYVDYCKETKDEARLEAVPVVTFVAFQIQDKFNAYIDFSTTHDGLKSPLNPDIDTLQSDEEKISRLLVISELLKLAANLDYSDETGRRKTFKLVRHMLESEVLPEVLMAPCLDVLRVLSVSERDLIRLVVEIVSELRDNILCEDIDNPLGEPAVQSFNETTSTRLSRSCTDDLSPEKKERLDVIDLRCLKMCIGMLERVDTTFEDNIILDGLLRELIIPSTHRDGIFLEQGIKALGLCCLIARTMAVQSFRRFMGFFSSSPPGIRLILVHSLIDIFMVHENAIFNDGSNNLQMTTQFLLLHTVEEQDPKVQATLCQGMAKLVISGLITDIEVLKTLLKIYISPSSGRNDELRQCLTVFFRIYSHSSASNQHQMRKIFLLIFLDICEDRKASIESEDDIEVIGSSQLASMFIEWTDPLHLAQALATRQLIDGQVADECIQLDMAKDIITLLFEKDLKVEIEKEDKRVLCQLLNKMYIPDTVDEYRIRSLKLLMINLRTRRPLRDTICKTALAKFEATITKKFEKQLEHFSEEEFRKLAELQELFLFLDSIIPEDDIELTEIDIPRTRGRKRRSESMISTTTGSRSNSAGPSTDKIKSKSKYRSKHPRLSTEDDEDVTAEGTPQPEAPTRAIPKRAAASRKKPPVIVISSDSEEHNEAPEKNGKNTGARFRPAIKEEAQLDKDLDNLLDNSGSSSLSEVPFDSIMDSDPDSEDEVNNLLAEE</sequence>
<evidence type="ECO:0000256" key="6">
    <source>
        <dbReference type="ARBA" id="ARBA00023067"/>
    </source>
</evidence>
<organism evidence="10 11">
    <name type="scientific">Pholiota conissans</name>
    <dbReference type="NCBI Taxonomy" id="109636"/>
    <lineage>
        <taxon>Eukaryota</taxon>
        <taxon>Fungi</taxon>
        <taxon>Dikarya</taxon>
        <taxon>Basidiomycota</taxon>
        <taxon>Agaricomycotina</taxon>
        <taxon>Agaricomycetes</taxon>
        <taxon>Agaricomycetidae</taxon>
        <taxon>Agaricales</taxon>
        <taxon>Agaricineae</taxon>
        <taxon>Strophariaceae</taxon>
        <taxon>Pholiota</taxon>
    </lineage>
</organism>
<feature type="compositionally biased region" description="Polar residues" evidence="8">
    <location>
        <begin position="976"/>
        <end position="991"/>
    </location>
</feature>
<evidence type="ECO:0000256" key="3">
    <source>
        <dbReference type="ARBA" id="ARBA00022454"/>
    </source>
</evidence>
<feature type="compositionally biased region" description="Low complexity" evidence="8">
    <location>
        <begin position="1087"/>
        <end position="1097"/>
    </location>
</feature>
<dbReference type="InterPro" id="IPR027165">
    <property type="entry name" value="CND3"/>
</dbReference>
<evidence type="ECO:0000259" key="9">
    <source>
        <dbReference type="Pfam" id="PF12719"/>
    </source>
</evidence>